<evidence type="ECO:0000313" key="2">
    <source>
        <dbReference type="Proteomes" id="UP000011115"/>
    </source>
</evidence>
<name>M1AYW0_SOLTU</name>
<sequence length="59" mass="6776">MVHTSHLYLCFFAKQSIPNYHTRQPVHIYINGKTEDSKMQQQMCIGRGLACSDPLKVPI</sequence>
<dbReference type="AlphaFoldDB" id="M1AYW0"/>
<reference evidence="2" key="1">
    <citation type="journal article" date="2011" name="Nature">
        <title>Genome sequence and analysis of the tuber crop potato.</title>
        <authorList>
            <consortium name="The Potato Genome Sequencing Consortium"/>
        </authorList>
    </citation>
    <scope>NUCLEOTIDE SEQUENCE [LARGE SCALE GENOMIC DNA]</scope>
    <source>
        <strain evidence="2">cv. DM1-3 516 R44</strain>
    </source>
</reference>
<proteinExistence type="predicted"/>
<dbReference type="InParanoid" id="M1AYW0"/>
<dbReference type="PaxDb" id="4113-PGSC0003DMT400033270"/>
<dbReference type="EnsemblPlants" id="PGSC0003DMT400033270">
    <property type="protein sequence ID" value="PGSC0003DMT400033270"/>
    <property type="gene ID" value="PGSC0003DMG400012778"/>
</dbReference>
<dbReference type="Proteomes" id="UP000011115">
    <property type="component" value="Unassembled WGS sequence"/>
</dbReference>
<keyword evidence="2" id="KW-1185">Reference proteome</keyword>
<organism evidence="1 2">
    <name type="scientific">Solanum tuberosum</name>
    <name type="common">Potato</name>
    <dbReference type="NCBI Taxonomy" id="4113"/>
    <lineage>
        <taxon>Eukaryota</taxon>
        <taxon>Viridiplantae</taxon>
        <taxon>Streptophyta</taxon>
        <taxon>Embryophyta</taxon>
        <taxon>Tracheophyta</taxon>
        <taxon>Spermatophyta</taxon>
        <taxon>Magnoliopsida</taxon>
        <taxon>eudicotyledons</taxon>
        <taxon>Gunneridae</taxon>
        <taxon>Pentapetalae</taxon>
        <taxon>asterids</taxon>
        <taxon>lamiids</taxon>
        <taxon>Solanales</taxon>
        <taxon>Solanaceae</taxon>
        <taxon>Solanoideae</taxon>
        <taxon>Solaneae</taxon>
        <taxon>Solanum</taxon>
    </lineage>
</organism>
<accession>M1AYW0</accession>
<protein>
    <submittedName>
        <fullName evidence="1">Uncharacterized protein</fullName>
    </submittedName>
</protein>
<reference evidence="1" key="2">
    <citation type="submission" date="2015-06" db="UniProtKB">
        <authorList>
            <consortium name="EnsemblPlants"/>
        </authorList>
    </citation>
    <scope>IDENTIFICATION</scope>
    <source>
        <strain evidence="1">DM1-3 516 R44</strain>
    </source>
</reference>
<dbReference type="HOGENOM" id="CLU_2965462_0_0_1"/>
<dbReference type="Gramene" id="PGSC0003DMT400033270">
    <property type="protein sequence ID" value="PGSC0003DMT400033270"/>
    <property type="gene ID" value="PGSC0003DMG400012778"/>
</dbReference>
<evidence type="ECO:0000313" key="1">
    <source>
        <dbReference type="EnsemblPlants" id="PGSC0003DMT400033270"/>
    </source>
</evidence>